<gene>
    <name evidence="2" type="ORF">DERYTH_LOCUS21650</name>
</gene>
<evidence type="ECO:0000313" key="2">
    <source>
        <dbReference type="EMBL" id="CAG8792180.1"/>
    </source>
</evidence>
<evidence type="ECO:0000313" key="3">
    <source>
        <dbReference type="Proteomes" id="UP000789405"/>
    </source>
</evidence>
<feature type="region of interest" description="Disordered" evidence="1">
    <location>
        <begin position="1"/>
        <end position="23"/>
    </location>
</feature>
<feature type="non-terminal residue" evidence="2">
    <location>
        <position position="1"/>
    </location>
</feature>
<dbReference type="AlphaFoldDB" id="A0A9N9P111"/>
<feature type="compositionally biased region" description="Low complexity" evidence="1">
    <location>
        <begin position="1"/>
        <end position="14"/>
    </location>
</feature>
<evidence type="ECO:0000256" key="1">
    <source>
        <dbReference type="SAM" id="MobiDB-lite"/>
    </source>
</evidence>
<name>A0A9N9P111_9GLOM</name>
<organism evidence="2 3">
    <name type="scientific">Dentiscutata erythropus</name>
    <dbReference type="NCBI Taxonomy" id="1348616"/>
    <lineage>
        <taxon>Eukaryota</taxon>
        <taxon>Fungi</taxon>
        <taxon>Fungi incertae sedis</taxon>
        <taxon>Mucoromycota</taxon>
        <taxon>Glomeromycotina</taxon>
        <taxon>Glomeromycetes</taxon>
        <taxon>Diversisporales</taxon>
        <taxon>Gigasporaceae</taxon>
        <taxon>Dentiscutata</taxon>
    </lineage>
</organism>
<dbReference type="Proteomes" id="UP000789405">
    <property type="component" value="Unassembled WGS sequence"/>
</dbReference>
<feature type="compositionally biased region" description="Low complexity" evidence="1">
    <location>
        <begin position="84"/>
        <end position="119"/>
    </location>
</feature>
<feature type="region of interest" description="Disordered" evidence="1">
    <location>
        <begin position="63"/>
        <end position="148"/>
    </location>
</feature>
<accession>A0A9N9P111</accession>
<dbReference type="EMBL" id="CAJVPY010028136">
    <property type="protein sequence ID" value="CAG8792180.1"/>
    <property type="molecule type" value="Genomic_DNA"/>
</dbReference>
<comment type="caution">
    <text evidence="2">The sequence shown here is derived from an EMBL/GenBank/DDBJ whole genome shotgun (WGS) entry which is preliminary data.</text>
</comment>
<reference evidence="2" key="1">
    <citation type="submission" date="2021-06" db="EMBL/GenBank/DDBJ databases">
        <authorList>
            <person name="Kallberg Y."/>
            <person name="Tangrot J."/>
            <person name="Rosling A."/>
        </authorList>
    </citation>
    <scope>NUCLEOTIDE SEQUENCE</scope>
    <source>
        <strain evidence="2">MA453B</strain>
    </source>
</reference>
<sequence>YYSNVSANLTSSSSDHNKGNPRINKTDLLASRRYGTYNLNWHDYDKLGFKNLQGDSISNPPFFSSSRISHIPPPSPSHHHHHSLASYPSSLYPSHSHPSYSFHSSTHSTHSTHLSTHLPTRYQSKISLKNKNKPKVVPSKNKIDQSKK</sequence>
<protein>
    <submittedName>
        <fullName evidence="2">13272_t:CDS:1</fullName>
    </submittedName>
</protein>
<keyword evidence="3" id="KW-1185">Reference proteome</keyword>
<proteinExistence type="predicted"/>